<evidence type="ECO:0000313" key="3">
    <source>
        <dbReference type="EMBL" id="MBK1791996.1"/>
    </source>
</evidence>
<dbReference type="Gene3D" id="3.40.50.410">
    <property type="entry name" value="von Willebrand factor, type A domain"/>
    <property type="match status" value="1"/>
</dbReference>
<reference evidence="3" key="1">
    <citation type="submission" date="2021-01" db="EMBL/GenBank/DDBJ databases">
        <title>Modified the classification status of verrucomicrobia.</title>
        <authorList>
            <person name="Feng X."/>
        </authorList>
    </citation>
    <scope>NUCLEOTIDE SEQUENCE</scope>
    <source>
        <strain evidence="3">_KCTC 22039</strain>
    </source>
</reference>
<comment type="caution">
    <text evidence="3">The sequence shown here is derived from an EMBL/GenBank/DDBJ whole genome shotgun (WGS) entry which is preliminary data.</text>
</comment>
<name>A0A8J7SKW8_9BACT</name>
<dbReference type="CDD" id="cd00198">
    <property type="entry name" value="vWFA"/>
    <property type="match status" value="1"/>
</dbReference>
<feature type="signal peptide" evidence="2">
    <location>
        <begin position="1"/>
        <end position="21"/>
    </location>
</feature>
<dbReference type="SUPFAM" id="SSF53300">
    <property type="entry name" value="vWA-like"/>
    <property type="match status" value="1"/>
</dbReference>
<gene>
    <name evidence="3" type="ORF">JIN82_12615</name>
</gene>
<keyword evidence="2" id="KW-0732">Signal</keyword>
<dbReference type="InterPro" id="IPR036465">
    <property type="entry name" value="vWFA_dom_sf"/>
</dbReference>
<protein>
    <submittedName>
        <fullName evidence="3">VWA domain-containing protein</fullName>
    </submittedName>
</protein>
<organism evidence="3 4">
    <name type="scientific">Persicirhabdus sediminis</name>
    <dbReference type="NCBI Taxonomy" id="454144"/>
    <lineage>
        <taxon>Bacteria</taxon>
        <taxon>Pseudomonadati</taxon>
        <taxon>Verrucomicrobiota</taxon>
        <taxon>Verrucomicrobiia</taxon>
        <taxon>Verrucomicrobiales</taxon>
        <taxon>Verrucomicrobiaceae</taxon>
        <taxon>Persicirhabdus</taxon>
    </lineage>
</organism>
<keyword evidence="4" id="KW-1185">Reference proteome</keyword>
<evidence type="ECO:0000256" key="1">
    <source>
        <dbReference type="SAM" id="Coils"/>
    </source>
</evidence>
<feature type="chain" id="PRO_5035198249" evidence="2">
    <location>
        <begin position="22"/>
        <end position="401"/>
    </location>
</feature>
<dbReference type="EMBL" id="JAENIM010000042">
    <property type="protein sequence ID" value="MBK1791996.1"/>
    <property type="molecule type" value="Genomic_DNA"/>
</dbReference>
<dbReference type="RefSeq" id="WP_200312009.1">
    <property type="nucleotide sequence ID" value="NZ_JAENIM010000042.1"/>
</dbReference>
<dbReference type="Proteomes" id="UP000624703">
    <property type="component" value="Unassembled WGS sequence"/>
</dbReference>
<accession>A0A8J7SKW8</accession>
<sequence>MKKKINLCVISLLAGLASVTAAEAKGARPASDRAVEQQTVRKPLAAEQASKVQIAILLDTSNSMDGLIAQAKTQLWKVVNVFNDASQDGKVPFVEVALYEYGNDGLSKDGRWLRQIQPLSRDLDQISEDLFSLTTNGGAEFCGAVIDRASSDLKWDASADVYKAIFIAGNEPFTQGPVEPMNAVERAAAKGIIVNTIHCGAEAVGISSGWKQGAEMSGGKFMSINQDKAVVHIKAPQDAEILKCNAALNKTYLSYGSQAKHKRTQQLRQDQQAERLSESGAAVQRTLTKASLNYSNSAWDLVDASQQEGFELKSIKEDELPEEMRKMDLAERQAWIAKMAGERKSVQEKIRQLNEEREKFVAEQMKAMAEEDKANTLGDAVVDAVKQQAETHGYKFDKDAE</sequence>
<evidence type="ECO:0000256" key="2">
    <source>
        <dbReference type="SAM" id="SignalP"/>
    </source>
</evidence>
<proteinExistence type="predicted"/>
<feature type="coiled-coil region" evidence="1">
    <location>
        <begin position="336"/>
        <end position="370"/>
    </location>
</feature>
<dbReference type="AlphaFoldDB" id="A0A8J7SKW8"/>
<keyword evidence="1" id="KW-0175">Coiled coil</keyword>
<evidence type="ECO:0000313" key="4">
    <source>
        <dbReference type="Proteomes" id="UP000624703"/>
    </source>
</evidence>